<accession>A0A813K4F2</accession>
<proteinExistence type="predicted"/>
<evidence type="ECO:0000313" key="2">
    <source>
        <dbReference type="Proteomes" id="UP000626109"/>
    </source>
</evidence>
<comment type="caution">
    <text evidence="1">The sequence shown here is derived from an EMBL/GenBank/DDBJ whole genome shotgun (WGS) entry which is preliminary data.</text>
</comment>
<protein>
    <submittedName>
        <fullName evidence="1">Uncharacterized protein</fullName>
    </submittedName>
</protein>
<evidence type="ECO:0000313" key="1">
    <source>
        <dbReference type="EMBL" id="CAE8693637.1"/>
    </source>
</evidence>
<sequence length="430" mass="48651">LHPFFDRILRQADVSPGAATGVPLLVPINLLQVPTSVKDLDEAHRTLQLCEILCAKLAFVGKERCKFSPYLRVSLLQQVFTELLPLPLGPCTQKPPLSLRDQIWAPDGWDAVHPQMTRAGQLELLLILKRLAEHFAAACCSLVANKGFDATKITVFGAMAAVADRVVRTTVRRARDCDKEEVPSGLTEAMNGMLEGRPLAVDPNTFLVQSETIETAVPELNLARTAVCAYFSEVMSHYEIKKLKDETIFDWDTYGWMMYVEREKGLQRVVKQMCAKHLLETGKDWGKLVAGDASETAYLVRTWPEFAAYRDIIFYWKYFLCTDLRVFPENKPWELQSAYISWHVANENEVYGPPTNRGAVFQISAFGRDHILKTPEPNYRPKPSASGHRYPSAALPSKYTGRAVVRTEDDLLYLRSLPTFDDRLRQGWAK</sequence>
<feature type="non-terminal residue" evidence="1">
    <location>
        <position position="430"/>
    </location>
</feature>
<dbReference type="Proteomes" id="UP000626109">
    <property type="component" value="Unassembled WGS sequence"/>
</dbReference>
<dbReference type="EMBL" id="CAJNNW010027888">
    <property type="protein sequence ID" value="CAE8693637.1"/>
    <property type="molecule type" value="Genomic_DNA"/>
</dbReference>
<organism evidence="1 2">
    <name type="scientific">Polarella glacialis</name>
    <name type="common">Dinoflagellate</name>
    <dbReference type="NCBI Taxonomy" id="89957"/>
    <lineage>
        <taxon>Eukaryota</taxon>
        <taxon>Sar</taxon>
        <taxon>Alveolata</taxon>
        <taxon>Dinophyceae</taxon>
        <taxon>Suessiales</taxon>
        <taxon>Suessiaceae</taxon>
        <taxon>Polarella</taxon>
    </lineage>
</organism>
<dbReference type="AlphaFoldDB" id="A0A813K4F2"/>
<gene>
    <name evidence="1" type="ORF">PGLA2088_LOCUS28467</name>
</gene>
<reference evidence="1" key="1">
    <citation type="submission" date="2021-02" db="EMBL/GenBank/DDBJ databases">
        <authorList>
            <person name="Dougan E. K."/>
            <person name="Rhodes N."/>
            <person name="Thang M."/>
            <person name="Chan C."/>
        </authorList>
    </citation>
    <scope>NUCLEOTIDE SEQUENCE</scope>
</reference>
<name>A0A813K4F2_POLGL</name>